<evidence type="ECO:0000256" key="1">
    <source>
        <dbReference type="SAM" id="SignalP"/>
    </source>
</evidence>
<evidence type="ECO:0000313" key="3">
    <source>
        <dbReference type="EnsemblMetazoa" id="XP_019856882.1"/>
    </source>
</evidence>
<dbReference type="InterPro" id="IPR013783">
    <property type="entry name" value="Ig-like_fold"/>
</dbReference>
<organism evidence="3 4">
    <name type="scientific">Amphimedon queenslandica</name>
    <name type="common">Sponge</name>
    <dbReference type="NCBI Taxonomy" id="400682"/>
    <lineage>
        <taxon>Eukaryota</taxon>
        <taxon>Metazoa</taxon>
        <taxon>Porifera</taxon>
        <taxon>Demospongiae</taxon>
        <taxon>Heteroscleromorpha</taxon>
        <taxon>Haplosclerida</taxon>
        <taxon>Niphatidae</taxon>
        <taxon>Amphimedon</taxon>
    </lineage>
</organism>
<dbReference type="InterPro" id="IPR036179">
    <property type="entry name" value="Ig-like_dom_sf"/>
</dbReference>
<feature type="chain" id="PRO_5042905015" description="Ig-like domain-containing protein" evidence="1">
    <location>
        <begin position="23"/>
        <end position="268"/>
    </location>
</feature>
<proteinExistence type="predicted"/>
<protein>
    <recommendedName>
        <fullName evidence="2">Ig-like domain-containing protein</fullName>
    </recommendedName>
</protein>
<evidence type="ECO:0000259" key="2">
    <source>
        <dbReference type="PROSITE" id="PS50835"/>
    </source>
</evidence>
<accession>A0AAN0JJE7</accession>
<sequence>MKDCSLLLLTVLVLQGARDVLMEVCNGVTNINELVSQYSLEVSTSFSSDGSSLSFNCTITNGAANLQPGQELVWTEGGIEIQEGTIRYSVHQANTSSLLTIYNITDGLQYGKYGCQCHNRYSYTHNSLSKLIVTGSFIQHCSNETIITAAPQSGPAPIITTHNVSSPGQTVSITCNQSMAVLVKEHSNGSLIETINNITVSTPNDQGKFGCILNDTILEIHYVTIEGYEPISLLFPPSPGTILLPFSTDSNFTQPVQSILLFHYNHFK</sequence>
<dbReference type="Gene3D" id="2.60.40.10">
    <property type="entry name" value="Immunoglobulins"/>
    <property type="match status" value="1"/>
</dbReference>
<dbReference type="AlphaFoldDB" id="A0AAN0JJE7"/>
<evidence type="ECO:0000313" key="4">
    <source>
        <dbReference type="Proteomes" id="UP000007879"/>
    </source>
</evidence>
<dbReference type="KEGG" id="aqu:109585311"/>
<keyword evidence="4" id="KW-1185">Reference proteome</keyword>
<name>A0AAN0JJE7_AMPQE</name>
<dbReference type="RefSeq" id="XP_019856882.1">
    <property type="nucleotide sequence ID" value="XM_020001323.1"/>
</dbReference>
<dbReference type="PROSITE" id="PS50835">
    <property type="entry name" value="IG_LIKE"/>
    <property type="match status" value="1"/>
</dbReference>
<dbReference type="InterPro" id="IPR007110">
    <property type="entry name" value="Ig-like_dom"/>
</dbReference>
<reference evidence="4" key="1">
    <citation type="journal article" date="2010" name="Nature">
        <title>The Amphimedon queenslandica genome and the evolution of animal complexity.</title>
        <authorList>
            <person name="Srivastava M."/>
            <person name="Simakov O."/>
            <person name="Chapman J."/>
            <person name="Fahey B."/>
            <person name="Gauthier M.E."/>
            <person name="Mitros T."/>
            <person name="Richards G.S."/>
            <person name="Conaco C."/>
            <person name="Dacre M."/>
            <person name="Hellsten U."/>
            <person name="Larroux C."/>
            <person name="Putnam N.H."/>
            <person name="Stanke M."/>
            <person name="Adamska M."/>
            <person name="Darling A."/>
            <person name="Degnan S.M."/>
            <person name="Oakley T.H."/>
            <person name="Plachetzki D.C."/>
            <person name="Zhai Y."/>
            <person name="Adamski M."/>
            <person name="Calcino A."/>
            <person name="Cummins S.F."/>
            <person name="Goodstein D.M."/>
            <person name="Harris C."/>
            <person name="Jackson D.J."/>
            <person name="Leys S.P."/>
            <person name="Shu S."/>
            <person name="Woodcroft B.J."/>
            <person name="Vervoort M."/>
            <person name="Kosik K.S."/>
            <person name="Manning G."/>
            <person name="Degnan B.M."/>
            <person name="Rokhsar D.S."/>
        </authorList>
    </citation>
    <scope>NUCLEOTIDE SEQUENCE [LARGE SCALE GENOMIC DNA]</scope>
</reference>
<feature type="signal peptide" evidence="1">
    <location>
        <begin position="1"/>
        <end position="22"/>
    </location>
</feature>
<keyword evidence="1" id="KW-0732">Signal</keyword>
<feature type="domain" description="Ig-like" evidence="2">
    <location>
        <begin position="33"/>
        <end position="129"/>
    </location>
</feature>
<dbReference type="Proteomes" id="UP000007879">
    <property type="component" value="Unassembled WGS sequence"/>
</dbReference>
<dbReference type="EnsemblMetazoa" id="XM_020001323.1">
    <property type="protein sequence ID" value="XP_019856882.1"/>
    <property type="gene ID" value="LOC109585311"/>
</dbReference>
<reference evidence="3" key="2">
    <citation type="submission" date="2024-06" db="UniProtKB">
        <authorList>
            <consortium name="EnsemblMetazoa"/>
        </authorList>
    </citation>
    <scope>IDENTIFICATION</scope>
</reference>
<dbReference type="SUPFAM" id="SSF48726">
    <property type="entry name" value="Immunoglobulin"/>
    <property type="match status" value="1"/>
</dbReference>
<dbReference type="GeneID" id="109585311"/>